<dbReference type="InParanoid" id="A0A0C3P8P8"/>
<dbReference type="AlphaFoldDB" id="A0A0C3P8P8"/>
<dbReference type="Proteomes" id="UP000054217">
    <property type="component" value="Unassembled WGS sequence"/>
</dbReference>
<proteinExistence type="predicted"/>
<sequence>MPTGHLFELTNALSSSDVVSISTIGEYYCSFCRLSLSLEKRSGRCFAWPLFSVRVSPPELRHGALERHKSPGRNFTIPSLIAAAKEVLVFRGSLWRATVRARAALCASGSHFPRRSLFLNTSNLGCSYSVCFPPGLEFVAERQPTAHLSPVCAVHNTSHPRIQ</sequence>
<gene>
    <name evidence="1" type="ORF">M404DRAFT_608055</name>
</gene>
<evidence type="ECO:0000313" key="2">
    <source>
        <dbReference type="Proteomes" id="UP000054217"/>
    </source>
</evidence>
<accession>A0A0C3P8P8</accession>
<protein>
    <submittedName>
        <fullName evidence="1">Uncharacterized protein</fullName>
    </submittedName>
</protein>
<dbReference type="EMBL" id="KN831974">
    <property type="protein sequence ID" value="KIO03844.1"/>
    <property type="molecule type" value="Genomic_DNA"/>
</dbReference>
<evidence type="ECO:0000313" key="1">
    <source>
        <dbReference type="EMBL" id="KIO03844.1"/>
    </source>
</evidence>
<keyword evidence="2" id="KW-1185">Reference proteome</keyword>
<reference evidence="1 2" key="1">
    <citation type="submission" date="2014-04" db="EMBL/GenBank/DDBJ databases">
        <authorList>
            <consortium name="DOE Joint Genome Institute"/>
            <person name="Kuo A."/>
            <person name="Kohler A."/>
            <person name="Costa M.D."/>
            <person name="Nagy L.G."/>
            <person name="Floudas D."/>
            <person name="Copeland A."/>
            <person name="Barry K.W."/>
            <person name="Cichocki N."/>
            <person name="Veneault-Fourrey C."/>
            <person name="LaButti K."/>
            <person name="Lindquist E.A."/>
            <person name="Lipzen A."/>
            <person name="Lundell T."/>
            <person name="Morin E."/>
            <person name="Murat C."/>
            <person name="Sun H."/>
            <person name="Tunlid A."/>
            <person name="Henrissat B."/>
            <person name="Grigoriev I.V."/>
            <person name="Hibbett D.S."/>
            <person name="Martin F."/>
            <person name="Nordberg H.P."/>
            <person name="Cantor M.N."/>
            <person name="Hua S.X."/>
        </authorList>
    </citation>
    <scope>NUCLEOTIDE SEQUENCE [LARGE SCALE GENOMIC DNA]</scope>
    <source>
        <strain evidence="1 2">Marx 270</strain>
    </source>
</reference>
<name>A0A0C3P8P8_PISTI</name>
<dbReference type="HOGENOM" id="CLU_1627757_0_0_1"/>
<organism evidence="1 2">
    <name type="scientific">Pisolithus tinctorius Marx 270</name>
    <dbReference type="NCBI Taxonomy" id="870435"/>
    <lineage>
        <taxon>Eukaryota</taxon>
        <taxon>Fungi</taxon>
        <taxon>Dikarya</taxon>
        <taxon>Basidiomycota</taxon>
        <taxon>Agaricomycotina</taxon>
        <taxon>Agaricomycetes</taxon>
        <taxon>Agaricomycetidae</taxon>
        <taxon>Boletales</taxon>
        <taxon>Sclerodermatineae</taxon>
        <taxon>Pisolithaceae</taxon>
        <taxon>Pisolithus</taxon>
    </lineage>
</organism>
<reference evidence="2" key="2">
    <citation type="submission" date="2015-01" db="EMBL/GenBank/DDBJ databases">
        <title>Evolutionary Origins and Diversification of the Mycorrhizal Mutualists.</title>
        <authorList>
            <consortium name="DOE Joint Genome Institute"/>
            <consortium name="Mycorrhizal Genomics Consortium"/>
            <person name="Kohler A."/>
            <person name="Kuo A."/>
            <person name="Nagy L.G."/>
            <person name="Floudas D."/>
            <person name="Copeland A."/>
            <person name="Barry K.W."/>
            <person name="Cichocki N."/>
            <person name="Veneault-Fourrey C."/>
            <person name="LaButti K."/>
            <person name="Lindquist E.A."/>
            <person name="Lipzen A."/>
            <person name="Lundell T."/>
            <person name="Morin E."/>
            <person name="Murat C."/>
            <person name="Riley R."/>
            <person name="Ohm R."/>
            <person name="Sun H."/>
            <person name="Tunlid A."/>
            <person name="Henrissat B."/>
            <person name="Grigoriev I.V."/>
            <person name="Hibbett D.S."/>
            <person name="Martin F."/>
        </authorList>
    </citation>
    <scope>NUCLEOTIDE SEQUENCE [LARGE SCALE GENOMIC DNA]</scope>
    <source>
        <strain evidence="2">Marx 270</strain>
    </source>
</reference>